<dbReference type="Gene3D" id="6.10.340.10">
    <property type="match status" value="1"/>
</dbReference>
<dbReference type="CDD" id="cd00082">
    <property type="entry name" value="HisKA"/>
    <property type="match status" value="1"/>
</dbReference>
<dbReference type="SUPFAM" id="SSF47384">
    <property type="entry name" value="Homodimeric domain of signal transducing histidine kinase"/>
    <property type="match status" value="1"/>
</dbReference>
<dbReference type="CDD" id="cd06225">
    <property type="entry name" value="HAMP"/>
    <property type="match status" value="1"/>
</dbReference>
<dbReference type="PROSITE" id="PS50109">
    <property type="entry name" value="HIS_KIN"/>
    <property type="match status" value="1"/>
</dbReference>
<evidence type="ECO:0000256" key="11">
    <source>
        <dbReference type="SAM" id="MobiDB-lite"/>
    </source>
</evidence>
<feature type="domain" description="Histidine kinase" evidence="13">
    <location>
        <begin position="242"/>
        <end position="468"/>
    </location>
</feature>
<dbReference type="InterPro" id="IPR050428">
    <property type="entry name" value="TCS_sensor_his_kinase"/>
</dbReference>
<organism evidence="15 16">
    <name type="scientific">Pseudarthrobacter humi</name>
    <dbReference type="NCBI Taxonomy" id="2952523"/>
    <lineage>
        <taxon>Bacteria</taxon>
        <taxon>Bacillati</taxon>
        <taxon>Actinomycetota</taxon>
        <taxon>Actinomycetes</taxon>
        <taxon>Micrococcales</taxon>
        <taxon>Micrococcaceae</taxon>
        <taxon>Pseudarthrobacter</taxon>
    </lineage>
</organism>
<feature type="transmembrane region" description="Helical" evidence="12">
    <location>
        <begin position="159"/>
        <end position="178"/>
    </location>
</feature>
<keyword evidence="16" id="KW-1185">Reference proteome</keyword>
<evidence type="ECO:0000259" key="14">
    <source>
        <dbReference type="PROSITE" id="PS50885"/>
    </source>
</evidence>
<dbReference type="RefSeq" id="WP_254751413.1">
    <property type="nucleotide sequence ID" value="NZ_JANCLV010000010.1"/>
</dbReference>
<dbReference type="InterPro" id="IPR005467">
    <property type="entry name" value="His_kinase_dom"/>
</dbReference>
<protein>
    <recommendedName>
        <fullName evidence="3">histidine kinase</fullName>
        <ecNumber evidence="3">2.7.13.3</ecNumber>
    </recommendedName>
</protein>
<keyword evidence="7 15" id="KW-0418">Kinase</keyword>
<evidence type="ECO:0000256" key="6">
    <source>
        <dbReference type="ARBA" id="ARBA00022692"/>
    </source>
</evidence>
<dbReference type="InterPro" id="IPR003594">
    <property type="entry name" value="HATPase_dom"/>
</dbReference>
<dbReference type="PRINTS" id="PR00344">
    <property type="entry name" value="BCTRLSENSOR"/>
</dbReference>
<evidence type="ECO:0000259" key="13">
    <source>
        <dbReference type="PROSITE" id="PS50109"/>
    </source>
</evidence>
<keyword evidence="5" id="KW-0808">Transferase</keyword>
<feature type="transmembrane region" description="Helical" evidence="12">
    <location>
        <begin position="6"/>
        <end position="25"/>
    </location>
</feature>
<evidence type="ECO:0000256" key="2">
    <source>
        <dbReference type="ARBA" id="ARBA00004236"/>
    </source>
</evidence>
<dbReference type="SMART" id="SM00304">
    <property type="entry name" value="HAMP"/>
    <property type="match status" value="1"/>
</dbReference>
<sequence length="489" mass="51581">MKLRVLGILSVLAVLIVIITSNVILTSAGRELTQELQINRAASLNRLAQVAFDAASAGETAQLQTEMDRYSELYGEGVLIRLQQGTLRSGGLSEDRPDVRDAVARANLNLSDTTLSPVQPFGPSSEVISRSFGSASQVLGESVLEVNLDTARQKLRERWLIVALAAAVLAAVLLLGAARVTEWVLRPVHRLNAAVTELEATGRTGQLPEAGPPELRQLSRSFTTMAQTVSHSLDSQRQLIADTSHELRNPVGALRLRIDLLQLELKTAREHDAAAGVLAELERVEEILDGVLRLASAEHRASEDSARGPLGTPSPAAQAPLDPYPVLQEEAERAGPAAQRGGASILLADPPAPTVHIACSAAELAQMVGELLNNAIKYAPGAHISVAACERQGTVAIEVSDDGPGLSADERAAATSRFWRSPSHRSIRGTGLGMTIVDKLAAANGGRLVLAGASPHGLIARLEFPRAADVPGLFAGLEQAGPEQAAPRG</sequence>
<dbReference type="SUPFAM" id="SSF55874">
    <property type="entry name" value="ATPase domain of HSP90 chaperone/DNA topoisomerase II/histidine kinase"/>
    <property type="match status" value="1"/>
</dbReference>
<dbReference type="InterPro" id="IPR004358">
    <property type="entry name" value="Sig_transdc_His_kin-like_C"/>
</dbReference>
<dbReference type="InterPro" id="IPR003661">
    <property type="entry name" value="HisK_dim/P_dom"/>
</dbReference>
<dbReference type="EMBL" id="JANCLV010000010">
    <property type="protein sequence ID" value="MCP9001007.1"/>
    <property type="molecule type" value="Genomic_DNA"/>
</dbReference>
<evidence type="ECO:0000256" key="8">
    <source>
        <dbReference type="ARBA" id="ARBA00022989"/>
    </source>
</evidence>
<evidence type="ECO:0000256" key="1">
    <source>
        <dbReference type="ARBA" id="ARBA00000085"/>
    </source>
</evidence>
<evidence type="ECO:0000256" key="5">
    <source>
        <dbReference type="ARBA" id="ARBA00022679"/>
    </source>
</evidence>
<dbReference type="Pfam" id="PF00512">
    <property type="entry name" value="HisKA"/>
    <property type="match status" value="1"/>
</dbReference>
<gene>
    <name evidence="15" type="ORF">NFC73_14935</name>
</gene>
<evidence type="ECO:0000256" key="9">
    <source>
        <dbReference type="ARBA" id="ARBA00023012"/>
    </source>
</evidence>
<dbReference type="PANTHER" id="PTHR45436:SF5">
    <property type="entry name" value="SENSOR HISTIDINE KINASE TRCS"/>
    <property type="match status" value="1"/>
</dbReference>
<dbReference type="Gene3D" id="1.10.287.130">
    <property type="match status" value="1"/>
</dbReference>
<comment type="catalytic activity">
    <reaction evidence="1">
        <text>ATP + protein L-histidine = ADP + protein N-phospho-L-histidine.</text>
        <dbReference type="EC" id="2.7.13.3"/>
    </reaction>
</comment>
<name>A0ABT1LRB2_9MICC</name>
<comment type="subcellular location">
    <subcellularLocation>
        <location evidence="2">Cell membrane</location>
    </subcellularLocation>
</comment>
<dbReference type="Proteomes" id="UP001524318">
    <property type="component" value="Unassembled WGS sequence"/>
</dbReference>
<feature type="domain" description="HAMP" evidence="14">
    <location>
        <begin position="182"/>
        <end position="234"/>
    </location>
</feature>
<dbReference type="SMART" id="SM00388">
    <property type="entry name" value="HisKA"/>
    <property type="match status" value="1"/>
</dbReference>
<dbReference type="PROSITE" id="PS50885">
    <property type="entry name" value="HAMP"/>
    <property type="match status" value="1"/>
</dbReference>
<dbReference type="SMART" id="SM00387">
    <property type="entry name" value="HATPase_c"/>
    <property type="match status" value="1"/>
</dbReference>
<keyword evidence="4" id="KW-0597">Phosphoprotein</keyword>
<dbReference type="CDD" id="cd00075">
    <property type="entry name" value="HATPase"/>
    <property type="match status" value="1"/>
</dbReference>
<proteinExistence type="predicted"/>
<dbReference type="Pfam" id="PF00672">
    <property type="entry name" value="HAMP"/>
    <property type="match status" value="1"/>
</dbReference>
<evidence type="ECO:0000256" key="12">
    <source>
        <dbReference type="SAM" id="Phobius"/>
    </source>
</evidence>
<evidence type="ECO:0000256" key="10">
    <source>
        <dbReference type="ARBA" id="ARBA00023136"/>
    </source>
</evidence>
<evidence type="ECO:0000256" key="4">
    <source>
        <dbReference type="ARBA" id="ARBA00022553"/>
    </source>
</evidence>
<accession>A0ABT1LRB2</accession>
<dbReference type="GO" id="GO:0016301">
    <property type="term" value="F:kinase activity"/>
    <property type="evidence" value="ECO:0007669"/>
    <property type="project" value="UniProtKB-KW"/>
</dbReference>
<keyword evidence="9" id="KW-0902">Two-component regulatory system</keyword>
<dbReference type="Pfam" id="PF02518">
    <property type="entry name" value="HATPase_c"/>
    <property type="match status" value="1"/>
</dbReference>
<feature type="region of interest" description="Disordered" evidence="11">
    <location>
        <begin position="299"/>
        <end position="321"/>
    </location>
</feature>
<keyword evidence="6 12" id="KW-0812">Transmembrane</keyword>
<evidence type="ECO:0000313" key="15">
    <source>
        <dbReference type="EMBL" id="MCP9001007.1"/>
    </source>
</evidence>
<dbReference type="InterPro" id="IPR036097">
    <property type="entry name" value="HisK_dim/P_sf"/>
</dbReference>
<dbReference type="InterPro" id="IPR003660">
    <property type="entry name" value="HAMP_dom"/>
</dbReference>
<keyword evidence="10 12" id="KW-0472">Membrane</keyword>
<dbReference type="PANTHER" id="PTHR45436">
    <property type="entry name" value="SENSOR HISTIDINE KINASE YKOH"/>
    <property type="match status" value="1"/>
</dbReference>
<reference evidence="15 16" key="1">
    <citation type="submission" date="2022-06" db="EMBL/GenBank/DDBJ databases">
        <title>Pseudarthrobacter sp. strain RMG13 Genome sequencing and assembly.</title>
        <authorList>
            <person name="Kim I."/>
        </authorList>
    </citation>
    <scope>NUCLEOTIDE SEQUENCE [LARGE SCALE GENOMIC DNA]</scope>
    <source>
        <strain evidence="15 16">RMG13</strain>
    </source>
</reference>
<comment type="caution">
    <text evidence="15">The sequence shown here is derived from an EMBL/GenBank/DDBJ whole genome shotgun (WGS) entry which is preliminary data.</text>
</comment>
<dbReference type="Gene3D" id="3.30.565.10">
    <property type="entry name" value="Histidine kinase-like ATPase, C-terminal domain"/>
    <property type="match status" value="1"/>
</dbReference>
<evidence type="ECO:0000256" key="7">
    <source>
        <dbReference type="ARBA" id="ARBA00022777"/>
    </source>
</evidence>
<evidence type="ECO:0000313" key="16">
    <source>
        <dbReference type="Proteomes" id="UP001524318"/>
    </source>
</evidence>
<dbReference type="EC" id="2.7.13.3" evidence="3"/>
<keyword evidence="8 12" id="KW-1133">Transmembrane helix</keyword>
<dbReference type="InterPro" id="IPR036890">
    <property type="entry name" value="HATPase_C_sf"/>
</dbReference>
<evidence type="ECO:0000256" key="3">
    <source>
        <dbReference type="ARBA" id="ARBA00012438"/>
    </source>
</evidence>